<dbReference type="RefSeq" id="XP_027451056.2">
    <property type="nucleotide sequence ID" value="XM_027595255.2"/>
</dbReference>
<dbReference type="InterPro" id="IPR033116">
    <property type="entry name" value="TRYPSIN_SER"/>
</dbReference>
<dbReference type="SUPFAM" id="SSF50494">
    <property type="entry name" value="Trypsin-like serine proteases"/>
    <property type="match status" value="1"/>
</dbReference>
<evidence type="ECO:0000256" key="3">
    <source>
        <dbReference type="ARBA" id="ARBA00022825"/>
    </source>
</evidence>
<keyword evidence="10" id="KW-0812">Transmembrane</keyword>
<organism evidence="9 10">
    <name type="scientific">Zalophus californianus</name>
    <name type="common">California sealion</name>
    <dbReference type="NCBI Taxonomy" id="9704"/>
    <lineage>
        <taxon>Eukaryota</taxon>
        <taxon>Metazoa</taxon>
        <taxon>Chordata</taxon>
        <taxon>Craniata</taxon>
        <taxon>Vertebrata</taxon>
        <taxon>Euteleostomi</taxon>
        <taxon>Mammalia</taxon>
        <taxon>Eutheria</taxon>
        <taxon>Laurasiatheria</taxon>
        <taxon>Carnivora</taxon>
        <taxon>Caniformia</taxon>
        <taxon>Pinnipedia</taxon>
        <taxon>Otariidae</taxon>
        <taxon>Zalophus</taxon>
    </lineage>
</organism>
<evidence type="ECO:0000313" key="10">
    <source>
        <dbReference type="RefSeq" id="XP_027451056.2"/>
    </source>
</evidence>
<dbReference type="PROSITE" id="PS50240">
    <property type="entry name" value="TRYPSIN_DOM"/>
    <property type="match status" value="1"/>
</dbReference>
<dbReference type="SMART" id="SM00020">
    <property type="entry name" value="Tryp_SPc"/>
    <property type="match status" value="1"/>
</dbReference>
<dbReference type="PRINTS" id="PR00722">
    <property type="entry name" value="CHYMOTRYPSIN"/>
</dbReference>
<dbReference type="GO" id="GO:0004252">
    <property type="term" value="F:serine-type endopeptidase activity"/>
    <property type="evidence" value="ECO:0007669"/>
    <property type="project" value="InterPro"/>
</dbReference>
<evidence type="ECO:0000256" key="7">
    <source>
        <dbReference type="SAM" id="SignalP"/>
    </source>
</evidence>
<dbReference type="GeneID" id="113922883"/>
<dbReference type="PROSITE" id="PS00135">
    <property type="entry name" value="TRYPSIN_SER"/>
    <property type="match status" value="1"/>
</dbReference>
<dbReference type="InterPro" id="IPR018114">
    <property type="entry name" value="TRYPSIN_HIS"/>
</dbReference>
<dbReference type="Proteomes" id="UP000515165">
    <property type="component" value="Chromosome 9"/>
</dbReference>
<feature type="compositionally biased region" description="Basic and acidic residues" evidence="6">
    <location>
        <begin position="27"/>
        <end position="38"/>
    </location>
</feature>
<dbReference type="InterPro" id="IPR009003">
    <property type="entry name" value="Peptidase_S1_PA"/>
</dbReference>
<dbReference type="Pfam" id="PF00089">
    <property type="entry name" value="Trypsin"/>
    <property type="match status" value="1"/>
</dbReference>
<dbReference type="PANTHER" id="PTHR24252">
    <property type="entry name" value="ACROSIN-RELATED"/>
    <property type="match status" value="1"/>
</dbReference>
<dbReference type="OrthoDB" id="6339452at2759"/>
<dbReference type="FunFam" id="2.40.10.10:FF:000003">
    <property type="entry name" value="Transmembrane serine protease 3"/>
    <property type="match status" value="1"/>
</dbReference>
<keyword evidence="2 5" id="KW-0378">Hydrolase</keyword>
<evidence type="ECO:0000256" key="2">
    <source>
        <dbReference type="ARBA" id="ARBA00022801"/>
    </source>
</evidence>
<feature type="region of interest" description="Disordered" evidence="6">
    <location>
        <begin position="27"/>
        <end position="48"/>
    </location>
</feature>
<protein>
    <submittedName>
        <fullName evidence="10">Transmembrane protease serine 12</fullName>
    </submittedName>
</protein>
<dbReference type="InterPro" id="IPR001254">
    <property type="entry name" value="Trypsin_dom"/>
</dbReference>
<dbReference type="InterPro" id="IPR043504">
    <property type="entry name" value="Peptidase_S1_PA_chymotrypsin"/>
</dbReference>
<evidence type="ECO:0000256" key="6">
    <source>
        <dbReference type="SAM" id="MobiDB-lite"/>
    </source>
</evidence>
<dbReference type="GO" id="GO:0006508">
    <property type="term" value="P:proteolysis"/>
    <property type="evidence" value="ECO:0007669"/>
    <property type="project" value="UniProtKB-KW"/>
</dbReference>
<keyword evidence="4" id="KW-1015">Disulfide bond</keyword>
<keyword evidence="10" id="KW-0472">Membrane</keyword>
<feature type="chain" id="PRO_5027788864" evidence="7">
    <location>
        <begin position="19"/>
        <end position="351"/>
    </location>
</feature>
<evidence type="ECO:0000256" key="1">
    <source>
        <dbReference type="ARBA" id="ARBA00022670"/>
    </source>
</evidence>
<feature type="domain" description="Peptidase S1" evidence="8">
    <location>
        <begin position="81"/>
        <end position="321"/>
    </location>
</feature>
<dbReference type="KEGG" id="zca:113922883"/>
<dbReference type="AlphaFoldDB" id="A0A6J2D5D3"/>
<keyword evidence="1 5" id="KW-0645">Protease</keyword>
<keyword evidence="3 5" id="KW-0720">Serine protease</keyword>
<dbReference type="PROSITE" id="PS00134">
    <property type="entry name" value="TRYPSIN_HIS"/>
    <property type="match status" value="1"/>
</dbReference>
<keyword evidence="9" id="KW-1185">Reference proteome</keyword>
<sequence length="351" mass="38380">MGLGLLSAALLFVGSVLPDSGLDSLSERTGHSSWRERAGAPGWREAGQGRRKALQALEEGAEAAEDCGTAPLADVLEGSRIIGGTTAQTGAWPWVVSLQIQSGKILAHICGGSLVKNKWVLTAAHCTKDTRDPLMWRVVIGTNSIKGHHPHSKKMKVKAIIIHPDFNLETYVNDIALFHLKKAVRYTDYIQPICLPFDVFQKLDQNTKCFISGWGRTEEGGNVTDVLQEAEVHYISRKICDSEQSYGKIIPNTSFCAGDEDGIFDTCRGDSGGPLMCYLPEHKRFFVMGITSYGYGCGRKNFPGVYCGPSFYQKWLTDHLYQASNKGIFNINILLGQVLLASGSVVLLAIP</sequence>
<dbReference type="CDD" id="cd00190">
    <property type="entry name" value="Tryp_SPc"/>
    <property type="match status" value="1"/>
</dbReference>
<accession>A0A6J2D5D3</accession>
<evidence type="ECO:0000256" key="5">
    <source>
        <dbReference type="RuleBase" id="RU363034"/>
    </source>
</evidence>
<evidence type="ECO:0000259" key="8">
    <source>
        <dbReference type="PROSITE" id="PS50240"/>
    </source>
</evidence>
<evidence type="ECO:0000256" key="4">
    <source>
        <dbReference type="ARBA" id="ARBA00023157"/>
    </source>
</evidence>
<name>A0A6J2D5D3_ZALCA</name>
<evidence type="ECO:0000313" key="9">
    <source>
        <dbReference type="Proteomes" id="UP000515165"/>
    </source>
</evidence>
<reference evidence="10" key="1">
    <citation type="submission" date="2025-08" db="UniProtKB">
        <authorList>
            <consortium name="RefSeq"/>
        </authorList>
    </citation>
    <scope>IDENTIFICATION</scope>
    <source>
        <tissue evidence="10">Blood</tissue>
    </source>
</reference>
<keyword evidence="7" id="KW-0732">Signal</keyword>
<feature type="signal peptide" evidence="7">
    <location>
        <begin position="1"/>
        <end position="18"/>
    </location>
</feature>
<dbReference type="CTD" id="283471"/>
<dbReference type="InterPro" id="IPR001314">
    <property type="entry name" value="Peptidase_S1A"/>
</dbReference>
<dbReference type="PANTHER" id="PTHR24252:SF21">
    <property type="entry name" value="TRANSMEMBRANE SERINE PROTEASE 12"/>
    <property type="match status" value="1"/>
</dbReference>
<proteinExistence type="predicted"/>
<dbReference type="Gene3D" id="2.40.10.10">
    <property type="entry name" value="Trypsin-like serine proteases"/>
    <property type="match status" value="2"/>
</dbReference>
<gene>
    <name evidence="10" type="primary">TMPRSS12</name>
</gene>